<sequence>KQDKILSYEHSTLRRHAASLHLRRYKRWCKENKFESMLPDDTRRRREAALDKGAKILQSTITHHFQPENAAEKPIAYSDKADFFTSLTQHWAESLAPFQSPQVLDSPSFKRMVDLASRANHGVKLPSPRQTRGRVIKNFKQQMCLLKERLNVSSLFRSPTFLALMLTC</sequence>
<keyword evidence="2" id="KW-1185">Reference proteome</keyword>
<reference evidence="1" key="1">
    <citation type="submission" date="2022-01" db="EMBL/GenBank/DDBJ databases">
        <title>Comparative genomics reveals a dynamic genome evolution in the ectomycorrhizal milk-cap (Lactarius) mushrooms.</title>
        <authorList>
            <consortium name="DOE Joint Genome Institute"/>
            <person name="Lebreton A."/>
            <person name="Tang N."/>
            <person name="Kuo A."/>
            <person name="LaButti K."/>
            <person name="Drula E."/>
            <person name="Barry K."/>
            <person name="Clum A."/>
            <person name="Lipzen A."/>
            <person name="Mousain D."/>
            <person name="Ng V."/>
            <person name="Wang R."/>
            <person name="Wang X."/>
            <person name="Dai Y."/>
            <person name="Henrissat B."/>
            <person name="Grigoriev I.V."/>
            <person name="Guerin-Laguette A."/>
            <person name="Yu F."/>
            <person name="Martin F.M."/>
        </authorList>
    </citation>
    <scope>NUCLEOTIDE SEQUENCE</scope>
    <source>
        <strain evidence="1">QP</strain>
    </source>
</reference>
<evidence type="ECO:0000313" key="2">
    <source>
        <dbReference type="Proteomes" id="UP001201163"/>
    </source>
</evidence>
<protein>
    <submittedName>
        <fullName evidence="1">Uncharacterized protein</fullName>
    </submittedName>
</protein>
<feature type="non-terminal residue" evidence="1">
    <location>
        <position position="168"/>
    </location>
</feature>
<dbReference type="AlphaFoldDB" id="A0AAD4LT11"/>
<organism evidence="1 2">
    <name type="scientific">Lactarius akahatsu</name>
    <dbReference type="NCBI Taxonomy" id="416441"/>
    <lineage>
        <taxon>Eukaryota</taxon>
        <taxon>Fungi</taxon>
        <taxon>Dikarya</taxon>
        <taxon>Basidiomycota</taxon>
        <taxon>Agaricomycotina</taxon>
        <taxon>Agaricomycetes</taxon>
        <taxon>Russulales</taxon>
        <taxon>Russulaceae</taxon>
        <taxon>Lactarius</taxon>
    </lineage>
</organism>
<comment type="caution">
    <text evidence="1">The sequence shown here is derived from an EMBL/GenBank/DDBJ whole genome shotgun (WGS) entry which is preliminary data.</text>
</comment>
<dbReference type="EMBL" id="JAKELL010000001">
    <property type="protein sequence ID" value="KAH9001365.1"/>
    <property type="molecule type" value="Genomic_DNA"/>
</dbReference>
<proteinExistence type="predicted"/>
<name>A0AAD4LT11_9AGAM</name>
<dbReference type="Proteomes" id="UP001201163">
    <property type="component" value="Unassembled WGS sequence"/>
</dbReference>
<evidence type="ECO:0000313" key="1">
    <source>
        <dbReference type="EMBL" id="KAH9001365.1"/>
    </source>
</evidence>
<accession>A0AAD4LT11</accession>
<gene>
    <name evidence="1" type="ORF">EDB92DRAFT_1788805</name>
</gene>